<name>A0A6C0L1J4_9ZZZZ</name>
<organism evidence="1">
    <name type="scientific">viral metagenome</name>
    <dbReference type="NCBI Taxonomy" id="1070528"/>
    <lineage>
        <taxon>unclassified sequences</taxon>
        <taxon>metagenomes</taxon>
        <taxon>organismal metagenomes</taxon>
    </lineage>
</organism>
<protein>
    <submittedName>
        <fullName evidence="1">Uncharacterized protein</fullName>
    </submittedName>
</protein>
<dbReference type="AlphaFoldDB" id="A0A6C0L1J4"/>
<dbReference type="EMBL" id="MN741018">
    <property type="protein sequence ID" value="QHU22767.1"/>
    <property type="molecule type" value="Genomic_DNA"/>
</dbReference>
<reference evidence="1" key="1">
    <citation type="journal article" date="2020" name="Nature">
        <title>Giant virus diversity and host interactions through global metagenomics.</title>
        <authorList>
            <person name="Schulz F."/>
            <person name="Roux S."/>
            <person name="Paez-Espino D."/>
            <person name="Jungbluth S."/>
            <person name="Walsh D.A."/>
            <person name="Denef V.J."/>
            <person name="McMahon K.D."/>
            <person name="Konstantinidis K.T."/>
            <person name="Eloe-Fadrosh E.A."/>
            <person name="Kyrpides N.C."/>
            <person name="Woyke T."/>
        </authorList>
    </citation>
    <scope>NUCLEOTIDE SEQUENCE</scope>
    <source>
        <strain evidence="1">GVMAG-S-ERX555907-63</strain>
    </source>
</reference>
<evidence type="ECO:0000313" key="1">
    <source>
        <dbReference type="EMBL" id="QHU22767.1"/>
    </source>
</evidence>
<accession>A0A6C0L1J4</accession>
<proteinExistence type="predicted"/>
<sequence length="126" mass="14868">MAYLNTKWIFKFNDNKTNIQFVVREENNFYYIDLFLFEKPNIGNKITSKLISLPNNVYRTGNIIIENGLCFDEYSVKSLNLMLKFRNNKISPVSYVSINCVNENNQKDRNFTFNMDSIKEYGSFVS</sequence>